<organism evidence="2 3">
    <name type="scientific">Blumeria graminis f. sp. tritici</name>
    <dbReference type="NCBI Taxonomy" id="62690"/>
    <lineage>
        <taxon>Eukaryota</taxon>
        <taxon>Fungi</taxon>
        <taxon>Dikarya</taxon>
        <taxon>Ascomycota</taxon>
        <taxon>Pezizomycotina</taxon>
        <taxon>Leotiomycetes</taxon>
        <taxon>Erysiphales</taxon>
        <taxon>Erysiphaceae</taxon>
        <taxon>Blumeria</taxon>
    </lineage>
</organism>
<evidence type="ECO:0000256" key="1">
    <source>
        <dbReference type="SAM" id="Phobius"/>
    </source>
</evidence>
<sequence>MNANLVLALLSKHPHLMYIELAVVTLTSPSIANLSYILKAASLPFSYHVIILSRNTHLFQNKLLCITKVYIEALSMARN</sequence>
<keyword evidence="1" id="KW-1133">Transmembrane helix</keyword>
<evidence type="ECO:0000313" key="2">
    <source>
        <dbReference type="EMBL" id="VDB87759.1"/>
    </source>
</evidence>
<name>A0A9X9MH69_BLUGR</name>
<dbReference type="AlphaFoldDB" id="A0A9X9MH69"/>
<evidence type="ECO:0000313" key="3">
    <source>
        <dbReference type="Proteomes" id="UP000324639"/>
    </source>
</evidence>
<dbReference type="EMBL" id="LR026989">
    <property type="protein sequence ID" value="VDB87759.1"/>
    <property type="molecule type" value="Genomic_DNA"/>
</dbReference>
<protein>
    <submittedName>
        <fullName evidence="2">Bgt-51817</fullName>
    </submittedName>
</protein>
<dbReference type="Proteomes" id="UP000324639">
    <property type="component" value="Chromosome Bgt_-06"/>
</dbReference>
<keyword evidence="3" id="KW-1185">Reference proteome</keyword>
<reference evidence="2 3" key="1">
    <citation type="submission" date="2018-08" db="EMBL/GenBank/DDBJ databases">
        <authorList>
            <person name="Muller C M."/>
        </authorList>
    </citation>
    <scope>NUCLEOTIDE SEQUENCE [LARGE SCALE GENOMIC DNA]</scope>
</reference>
<keyword evidence="1" id="KW-0472">Membrane</keyword>
<accession>A0A9X9MH69</accession>
<proteinExistence type="predicted"/>
<feature type="transmembrane region" description="Helical" evidence="1">
    <location>
        <begin position="16"/>
        <end position="38"/>
    </location>
</feature>
<gene>
    <name evidence="2" type="ORF">BGT96224V316_LOCUS4127</name>
</gene>
<keyword evidence="1" id="KW-0812">Transmembrane</keyword>